<feature type="transmembrane region" description="Helical" evidence="2">
    <location>
        <begin position="190"/>
        <end position="215"/>
    </location>
</feature>
<reference evidence="3" key="1">
    <citation type="journal article" date="2022" name="IScience">
        <title>Evolution of zygomycete secretomes and the origins of terrestrial fungal ecologies.</title>
        <authorList>
            <person name="Chang Y."/>
            <person name="Wang Y."/>
            <person name="Mondo S."/>
            <person name="Ahrendt S."/>
            <person name="Andreopoulos W."/>
            <person name="Barry K."/>
            <person name="Beard J."/>
            <person name="Benny G.L."/>
            <person name="Blankenship S."/>
            <person name="Bonito G."/>
            <person name="Cuomo C."/>
            <person name="Desiro A."/>
            <person name="Gervers K.A."/>
            <person name="Hundley H."/>
            <person name="Kuo A."/>
            <person name="LaButti K."/>
            <person name="Lang B.F."/>
            <person name="Lipzen A."/>
            <person name="O'Donnell K."/>
            <person name="Pangilinan J."/>
            <person name="Reynolds N."/>
            <person name="Sandor L."/>
            <person name="Smith M.E."/>
            <person name="Tsang A."/>
            <person name="Grigoriev I.V."/>
            <person name="Stajich J.E."/>
            <person name="Spatafora J.W."/>
        </authorList>
    </citation>
    <scope>NUCLEOTIDE SEQUENCE</scope>
    <source>
        <strain evidence="3">RSA 2281</strain>
    </source>
</reference>
<dbReference type="InterPro" id="IPR022127">
    <property type="entry name" value="STIMATE/YPL162C"/>
</dbReference>
<gene>
    <name evidence="3" type="ORF">BDA99DRAFT_501808</name>
</gene>
<proteinExistence type="predicted"/>
<feature type="region of interest" description="Disordered" evidence="1">
    <location>
        <begin position="273"/>
        <end position="321"/>
    </location>
</feature>
<keyword evidence="4" id="KW-1185">Reference proteome</keyword>
<evidence type="ECO:0000256" key="1">
    <source>
        <dbReference type="SAM" id="MobiDB-lite"/>
    </source>
</evidence>
<feature type="transmembrane region" description="Helical" evidence="2">
    <location>
        <begin position="62"/>
        <end position="80"/>
    </location>
</feature>
<organism evidence="3 4">
    <name type="scientific">Phascolomyces articulosus</name>
    <dbReference type="NCBI Taxonomy" id="60185"/>
    <lineage>
        <taxon>Eukaryota</taxon>
        <taxon>Fungi</taxon>
        <taxon>Fungi incertae sedis</taxon>
        <taxon>Mucoromycota</taxon>
        <taxon>Mucoromycotina</taxon>
        <taxon>Mucoromycetes</taxon>
        <taxon>Mucorales</taxon>
        <taxon>Lichtheimiaceae</taxon>
        <taxon>Phascolomyces</taxon>
    </lineage>
</organism>
<dbReference type="PANTHER" id="PTHR31735">
    <property type="entry name" value="VACUOLAR MEMBRANE PROTEIN YPL162C"/>
    <property type="match status" value="1"/>
</dbReference>
<keyword evidence="2" id="KW-1133">Transmembrane helix</keyword>
<feature type="transmembrane region" description="Helical" evidence="2">
    <location>
        <begin position="235"/>
        <end position="256"/>
    </location>
</feature>
<accession>A0AAD5K5F5</accession>
<evidence type="ECO:0000256" key="2">
    <source>
        <dbReference type="SAM" id="Phobius"/>
    </source>
</evidence>
<dbReference type="Pfam" id="PF12400">
    <property type="entry name" value="STIMATE"/>
    <property type="match status" value="1"/>
</dbReference>
<reference evidence="3" key="2">
    <citation type="submission" date="2023-02" db="EMBL/GenBank/DDBJ databases">
        <authorList>
            <consortium name="DOE Joint Genome Institute"/>
            <person name="Mondo S.J."/>
            <person name="Chang Y."/>
            <person name="Wang Y."/>
            <person name="Ahrendt S."/>
            <person name="Andreopoulos W."/>
            <person name="Barry K."/>
            <person name="Beard J."/>
            <person name="Benny G.L."/>
            <person name="Blankenship S."/>
            <person name="Bonito G."/>
            <person name="Cuomo C."/>
            <person name="Desiro A."/>
            <person name="Gervers K.A."/>
            <person name="Hundley H."/>
            <person name="Kuo A."/>
            <person name="LaButti K."/>
            <person name="Lang B.F."/>
            <person name="Lipzen A."/>
            <person name="O'Donnell K."/>
            <person name="Pangilinan J."/>
            <person name="Reynolds N."/>
            <person name="Sandor L."/>
            <person name="Smith M.W."/>
            <person name="Tsang A."/>
            <person name="Grigoriev I.V."/>
            <person name="Stajich J.E."/>
            <person name="Spatafora J.W."/>
        </authorList>
    </citation>
    <scope>NUCLEOTIDE SEQUENCE</scope>
    <source>
        <strain evidence="3">RSA 2281</strain>
    </source>
</reference>
<comment type="caution">
    <text evidence="3">The sequence shown here is derived from an EMBL/GenBank/DDBJ whole genome shotgun (WGS) entry which is preliminary data.</text>
</comment>
<dbReference type="GO" id="GO:0016020">
    <property type="term" value="C:membrane"/>
    <property type="evidence" value="ECO:0007669"/>
    <property type="project" value="TreeGrafter"/>
</dbReference>
<dbReference type="Proteomes" id="UP001209540">
    <property type="component" value="Unassembled WGS sequence"/>
</dbReference>
<evidence type="ECO:0000313" key="4">
    <source>
        <dbReference type="Proteomes" id="UP001209540"/>
    </source>
</evidence>
<feature type="transmembrane region" description="Helical" evidence="2">
    <location>
        <begin position="132"/>
        <end position="153"/>
    </location>
</feature>
<protein>
    <submittedName>
        <fullName evidence="3">Vacuolar membrane protein-domain-containing protein</fullName>
    </submittedName>
</protein>
<dbReference type="AlphaFoldDB" id="A0AAD5K5F5"/>
<keyword evidence="2" id="KW-0812">Transmembrane</keyword>
<feature type="compositionally biased region" description="Basic and acidic residues" evidence="1">
    <location>
        <begin position="300"/>
        <end position="315"/>
    </location>
</feature>
<dbReference type="EMBL" id="JAIXMP010000007">
    <property type="protein sequence ID" value="KAI9270448.1"/>
    <property type="molecule type" value="Genomic_DNA"/>
</dbReference>
<evidence type="ECO:0000313" key="3">
    <source>
        <dbReference type="EMBL" id="KAI9270448.1"/>
    </source>
</evidence>
<sequence length="321" mass="36519">MQMLLFPILTSRHPQLLFADPRLIKMAPSEPISDLIPVESNALVGDCSNSGDDEGCKLLDSFAIVVQVSLATTALLVLVYKRWRERPQRPVPIWALDVSKQFLGAGVIHFLNLAVSYLVGRPINGPKTNLCVWYFLNVLVDTTIGVGILWFWLHSLQWFLARYLNVRYIKSGEYGPPPLRRRLLPWARQTGVFILSEALMKLCVLGLFCLCPFLFDVGNWALRWTRGNYRYQVVFVMFIFPCIMNAVQFWIVDTIVKVNPTLLRNDYSNTSKYTNPDENDDHDHNNTSPGDVESGASPVTRRDSATHHEGDERTPLLHNTS</sequence>
<name>A0AAD5K5F5_9FUNG</name>
<dbReference type="PANTHER" id="PTHR31735:SF1">
    <property type="entry name" value="VACUOLAR MEMBRANE PROTEIN YPL162C"/>
    <property type="match status" value="1"/>
</dbReference>
<keyword evidence="2" id="KW-0472">Membrane</keyword>